<dbReference type="KEGG" id="sof:NCTC11214_01219"/>
<dbReference type="EMBL" id="LR134117">
    <property type="protein sequence ID" value="VDZ53868.1"/>
    <property type="molecule type" value="Genomic_DNA"/>
</dbReference>
<dbReference type="GO" id="GO:0030170">
    <property type="term" value="F:pyridoxal phosphate binding"/>
    <property type="evidence" value="ECO:0007669"/>
    <property type="project" value="InterPro"/>
</dbReference>
<name>A0A3S4EQL4_SEROD</name>
<evidence type="ECO:0000256" key="4">
    <source>
        <dbReference type="ARBA" id="ARBA00023125"/>
    </source>
</evidence>
<dbReference type="InterPro" id="IPR015424">
    <property type="entry name" value="PyrdxlP-dep_Trfase"/>
</dbReference>
<keyword evidence="2" id="KW-0663">Pyridoxal phosphate</keyword>
<accession>A0A3S4EQL4</accession>
<evidence type="ECO:0000256" key="2">
    <source>
        <dbReference type="ARBA" id="ARBA00022898"/>
    </source>
</evidence>
<dbReference type="AlphaFoldDB" id="A0A3S4EQL4"/>
<dbReference type="PANTHER" id="PTHR46577:SF1">
    <property type="entry name" value="HTH-TYPE TRANSCRIPTIONAL REGULATORY PROTEIN GABR"/>
    <property type="match status" value="1"/>
</dbReference>
<dbReference type="Gene3D" id="1.10.10.10">
    <property type="entry name" value="Winged helix-like DNA-binding domain superfamily/Winged helix DNA-binding domain"/>
    <property type="match status" value="1"/>
</dbReference>
<dbReference type="Pfam" id="PF00392">
    <property type="entry name" value="GntR"/>
    <property type="match status" value="1"/>
</dbReference>
<keyword evidence="3" id="KW-0805">Transcription regulation</keyword>
<evidence type="ECO:0000256" key="5">
    <source>
        <dbReference type="ARBA" id="ARBA00023163"/>
    </source>
</evidence>
<evidence type="ECO:0000313" key="7">
    <source>
        <dbReference type="EMBL" id="VDZ53868.1"/>
    </source>
</evidence>
<dbReference type="PRINTS" id="PR00035">
    <property type="entry name" value="HTHGNTR"/>
</dbReference>
<reference evidence="7 8" key="1">
    <citation type="submission" date="2018-12" db="EMBL/GenBank/DDBJ databases">
        <authorList>
            <consortium name="Pathogen Informatics"/>
        </authorList>
    </citation>
    <scope>NUCLEOTIDE SEQUENCE [LARGE SCALE GENOMIC DNA]</scope>
    <source>
        <strain evidence="7 8">NCTC11214</strain>
    </source>
</reference>
<feature type="domain" description="HTH gntR-type" evidence="6">
    <location>
        <begin position="21"/>
        <end position="89"/>
    </location>
</feature>
<dbReference type="CDD" id="cd07377">
    <property type="entry name" value="WHTH_GntR"/>
    <property type="match status" value="1"/>
</dbReference>
<comment type="similarity">
    <text evidence="1">In the C-terminal section; belongs to the class-I pyridoxal-phosphate-dependent aminotransferase family.</text>
</comment>
<proteinExistence type="inferred from homology"/>
<dbReference type="Gene3D" id="3.40.640.10">
    <property type="entry name" value="Type I PLP-dependent aspartate aminotransferase-like (Major domain)"/>
    <property type="match status" value="1"/>
</dbReference>
<dbReference type="Pfam" id="PF00155">
    <property type="entry name" value="Aminotran_1_2"/>
    <property type="match status" value="1"/>
</dbReference>
<dbReference type="InterPro" id="IPR000524">
    <property type="entry name" value="Tscrpt_reg_HTH_GntR"/>
</dbReference>
<dbReference type="GO" id="GO:0003700">
    <property type="term" value="F:DNA-binding transcription factor activity"/>
    <property type="evidence" value="ECO:0007669"/>
    <property type="project" value="InterPro"/>
</dbReference>
<dbReference type="PANTHER" id="PTHR46577">
    <property type="entry name" value="HTH-TYPE TRANSCRIPTIONAL REGULATORY PROTEIN GABR"/>
    <property type="match status" value="1"/>
</dbReference>
<organism evidence="7 8">
    <name type="scientific">Serratia odorifera</name>
    <dbReference type="NCBI Taxonomy" id="618"/>
    <lineage>
        <taxon>Bacteria</taxon>
        <taxon>Pseudomonadati</taxon>
        <taxon>Pseudomonadota</taxon>
        <taxon>Gammaproteobacteria</taxon>
        <taxon>Enterobacterales</taxon>
        <taxon>Yersiniaceae</taxon>
        <taxon>Serratia</taxon>
    </lineage>
</organism>
<gene>
    <name evidence="7" type="primary">gabR_1</name>
    <name evidence="7" type="ORF">NCTC11214_01219</name>
</gene>
<protein>
    <submittedName>
        <fullName evidence="7">HTH-type transcriptional regulatory protein gabR</fullName>
    </submittedName>
</protein>
<dbReference type="PROSITE" id="PS50949">
    <property type="entry name" value="HTH_GNTR"/>
    <property type="match status" value="1"/>
</dbReference>
<dbReference type="InterPro" id="IPR036388">
    <property type="entry name" value="WH-like_DNA-bd_sf"/>
</dbReference>
<evidence type="ECO:0000256" key="3">
    <source>
        <dbReference type="ARBA" id="ARBA00023015"/>
    </source>
</evidence>
<keyword evidence="4" id="KW-0238">DNA-binding</keyword>
<dbReference type="SUPFAM" id="SSF46785">
    <property type="entry name" value="Winged helix' DNA-binding domain"/>
    <property type="match status" value="1"/>
</dbReference>
<evidence type="ECO:0000259" key="6">
    <source>
        <dbReference type="PROSITE" id="PS50949"/>
    </source>
</evidence>
<dbReference type="GO" id="GO:0003677">
    <property type="term" value="F:DNA binding"/>
    <property type="evidence" value="ECO:0007669"/>
    <property type="project" value="UniProtKB-KW"/>
</dbReference>
<dbReference type="InterPro" id="IPR051446">
    <property type="entry name" value="HTH_trans_reg/aminotransferase"/>
</dbReference>
<dbReference type="Proteomes" id="UP000281391">
    <property type="component" value="Chromosome"/>
</dbReference>
<sequence length="362" mass="38831">MARKAKVMDIPSIGLLDRTQGNLVRQLTQTLRNAVQRGDLQPGELLPSSRSLARSLGIARGTVIDAFEQLQAEGVLETKPASGTCVSSSLTHQTTTTPQQVVTDAGQTLAPTARAAAFAKLYDQFLPLPAVPFAVSVPQGLALPDESWRKLGNRIRARGPGSPSGYDDPRGAQVLREAIAEYVRRSRSVRCEPQQVIITSGIQQALYLCCQLLLENGDRVWVEDPAYRGITAILENAANAATMVRVPVDAEGIQVDVGIAQAANARAAFVTPSHQYPLGMPMSMAAAMPCWPGQKANMPGLLKMTTTASCATPAIRSPHCRGWIRPASFISAPSAKFCFPRCVWDMPSCPPAWNARFAALAS</sequence>
<dbReference type="InterPro" id="IPR036390">
    <property type="entry name" value="WH_DNA-bd_sf"/>
</dbReference>
<dbReference type="InterPro" id="IPR004839">
    <property type="entry name" value="Aminotransferase_I/II_large"/>
</dbReference>
<dbReference type="SUPFAM" id="SSF53383">
    <property type="entry name" value="PLP-dependent transferases"/>
    <property type="match status" value="1"/>
</dbReference>
<dbReference type="SMART" id="SM00345">
    <property type="entry name" value="HTH_GNTR"/>
    <property type="match status" value="1"/>
</dbReference>
<evidence type="ECO:0000256" key="1">
    <source>
        <dbReference type="ARBA" id="ARBA00005384"/>
    </source>
</evidence>
<dbReference type="InterPro" id="IPR015421">
    <property type="entry name" value="PyrdxlP-dep_Trfase_major"/>
</dbReference>
<evidence type="ECO:0000313" key="8">
    <source>
        <dbReference type="Proteomes" id="UP000281391"/>
    </source>
</evidence>
<keyword evidence="5" id="KW-0804">Transcription</keyword>